<dbReference type="RefSeq" id="WP_101955460.1">
    <property type="nucleotide sequence ID" value="NZ_JAFMUP010000004.1"/>
</dbReference>
<reference evidence="2 3" key="1">
    <citation type="journal article" date="2020" name="Int. J. Syst. Evol. Microbiol.">
        <title>Tenacibaculum piscium sp. nov., isolated from skin ulcers of sea-farmed fish, and description of Tenacibaculum finnmarkense sp. nov. with subdivision into genomovars finnmarkense and ulcerans.</title>
        <authorList>
            <person name="Olsen A.B."/>
            <person name="Spilsberg B."/>
            <person name="Nilsen H.K."/>
            <person name="Lagesen K."/>
            <person name="Gulla S."/>
            <person name="Avendano-Herrera R."/>
            <person name="Irgang R."/>
            <person name="Duchaud E."/>
            <person name="Colquhoun D.J."/>
        </authorList>
    </citation>
    <scope>NUCLEOTIDE SEQUENCE [LARGE SCALE GENOMIC DNA]</scope>
    <source>
        <strain evidence="2 3">TNO037</strain>
    </source>
</reference>
<name>A0AAP1WH06_9FLAO</name>
<evidence type="ECO:0000313" key="2">
    <source>
        <dbReference type="EMBL" id="MBE7695903.1"/>
    </source>
</evidence>
<proteinExistence type="predicted"/>
<accession>A0AAP1WH06</accession>
<keyword evidence="1" id="KW-0812">Transmembrane</keyword>
<gene>
    <name evidence="2" type="ORF">F7645_10790</name>
</gene>
<dbReference type="AlphaFoldDB" id="A0AAP1WH06"/>
<keyword evidence="1" id="KW-0472">Membrane</keyword>
<keyword evidence="3" id="KW-1185">Reference proteome</keyword>
<dbReference type="PROSITE" id="PS51257">
    <property type="entry name" value="PROKAR_LIPOPROTEIN"/>
    <property type="match status" value="1"/>
</dbReference>
<organism evidence="2 3">
    <name type="scientific">Tenacibaculum finnmarkense genomovar finnmarkense</name>
    <dbReference type="NCBI Taxonomy" id="1458503"/>
    <lineage>
        <taxon>Bacteria</taxon>
        <taxon>Pseudomonadati</taxon>
        <taxon>Bacteroidota</taxon>
        <taxon>Flavobacteriia</taxon>
        <taxon>Flavobacteriales</taxon>
        <taxon>Flavobacteriaceae</taxon>
        <taxon>Tenacibaculum</taxon>
        <taxon>Tenacibaculum finnmarkense</taxon>
    </lineage>
</organism>
<feature type="transmembrane region" description="Helical" evidence="1">
    <location>
        <begin position="6"/>
        <end position="28"/>
    </location>
</feature>
<dbReference type="Proteomes" id="UP000806077">
    <property type="component" value="Unassembled WGS sequence"/>
</dbReference>
<evidence type="ECO:0000256" key="1">
    <source>
        <dbReference type="SAM" id="Phobius"/>
    </source>
</evidence>
<evidence type="ECO:0000313" key="3">
    <source>
        <dbReference type="Proteomes" id="UP000806077"/>
    </source>
</evidence>
<dbReference type="EMBL" id="WXXV01000016">
    <property type="protein sequence ID" value="MBE7695903.1"/>
    <property type="molecule type" value="Genomic_DNA"/>
</dbReference>
<keyword evidence="1" id="KW-1133">Transmembrane helix</keyword>
<comment type="caution">
    <text evidence="2">The sequence shown here is derived from an EMBL/GenBank/DDBJ whole genome shotgun (WGS) entry which is preliminary data.</text>
</comment>
<sequence>MKFLNLKYFLLLGFIYFMMSCSSFNLGYTHGRAINSFILINKNDKFIGNRRIKYHLGHHGKTDLYNFLNKREYPDFIYEFEDDKKSQTLVLFYPKIDSAFVFKPFNRRSIGLILRKKRVITPYERVVYSKLVRSKCGQLYK</sequence>
<evidence type="ECO:0008006" key="4">
    <source>
        <dbReference type="Google" id="ProtNLM"/>
    </source>
</evidence>
<protein>
    <recommendedName>
        <fullName evidence="4">Lipoprotein</fullName>
    </recommendedName>
</protein>